<gene>
    <name evidence="10" type="ordered locus">HRM2_09140</name>
</gene>
<protein>
    <submittedName>
        <fullName evidence="10">Methyl-accepting chemotaxis protein</fullName>
    </submittedName>
</protein>
<dbReference type="InterPro" id="IPR021796">
    <property type="entry name" value="Tll0287-like_dom"/>
</dbReference>
<dbReference type="KEGG" id="dat:HRM2_09140"/>
<dbReference type="CDD" id="cd06225">
    <property type="entry name" value="HAMP"/>
    <property type="match status" value="1"/>
</dbReference>
<feature type="domain" description="Methyl-accepting transducer" evidence="7">
    <location>
        <begin position="322"/>
        <end position="555"/>
    </location>
</feature>
<keyword evidence="6" id="KW-1133">Transmembrane helix</keyword>
<keyword evidence="2" id="KW-1003">Cell membrane</keyword>
<dbReference type="eggNOG" id="COG0840">
    <property type="taxonomic scope" value="Bacteria"/>
</dbReference>
<evidence type="ECO:0000259" key="8">
    <source>
        <dbReference type="PROSITE" id="PS50192"/>
    </source>
</evidence>
<evidence type="ECO:0000313" key="10">
    <source>
        <dbReference type="EMBL" id="ACN14027.1"/>
    </source>
</evidence>
<dbReference type="Gene3D" id="6.10.340.10">
    <property type="match status" value="1"/>
</dbReference>
<name>C0QKF6_DESAH</name>
<organism evidence="10 11">
    <name type="scientific">Desulforapulum autotrophicum (strain ATCC 43914 / DSM 3382 / VKM B-1955 / HRM2)</name>
    <name type="common">Desulfobacterium autotrophicum</name>
    <dbReference type="NCBI Taxonomy" id="177437"/>
    <lineage>
        <taxon>Bacteria</taxon>
        <taxon>Pseudomonadati</taxon>
        <taxon>Thermodesulfobacteriota</taxon>
        <taxon>Desulfobacteria</taxon>
        <taxon>Desulfobacterales</taxon>
        <taxon>Desulfobacteraceae</taxon>
        <taxon>Desulforapulum</taxon>
    </lineage>
</organism>
<dbReference type="GO" id="GO:0005886">
    <property type="term" value="C:plasma membrane"/>
    <property type="evidence" value="ECO:0007669"/>
    <property type="project" value="UniProtKB-SubCell"/>
</dbReference>
<feature type="domain" description="HAMP" evidence="9">
    <location>
        <begin position="251"/>
        <end position="303"/>
    </location>
</feature>
<dbReference type="PROSITE" id="PS50192">
    <property type="entry name" value="T_SNARE"/>
    <property type="match status" value="1"/>
</dbReference>
<evidence type="ECO:0000256" key="6">
    <source>
        <dbReference type="SAM" id="Phobius"/>
    </source>
</evidence>
<comment type="similarity">
    <text evidence="4">Belongs to the methyl-accepting chemotaxis (MCP) protein family.</text>
</comment>
<dbReference type="PROSITE" id="PS50885">
    <property type="entry name" value="HAMP"/>
    <property type="match status" value="1"/>
</dbReference>
<keyword evidence="6" id="KW-0812">Transmembrane</keyword>
<keyword evidence="11" id="KW-1185">Reference proteome</keyword>
<dbReference type="InterPro" id="IPR003660">
    <property type="entry name" value="HAMP_dom"/>
</dbReference>
<dbReference type="PANTHER" id="PTHR32089:SF112">
    <property type="entry name" value="LYSOZYME-LIKE PROTEIN-RELATED"/>
    <property type="match status" value="1"/>
</dbReference>
<feature type="transmembrane region" description="Helical" evidence="6">
    <location>
        <begin position="231"/>
        <end position="250"/>
    </location>
</feature>
<evidence type="ECO:0000256" key="4">
    <source>
        <dbReference type="ARBA" id="ARBA00029447"/>
    </source>
</evidence>
<dbReference type="RefSeq" id="WP_012663267.1">
    <property type="nucleotide sequence ID" value="NC_012108.1"/>
</dbReference>
<sequence>MNRLRDLPLLLKFLFTGIGVMAVLTGVLFFLYYKSDKRTTIESFVEKARAICLISESTREEMEEKWNMGLFSVEMVKSLAEKNETDKLLASIPVVTAWKATMRKAQAGGYTFRTPKFNPRNPNNEPDYGLPEKIEGPALEKIKHENLNEYYVIDTQANAVRYFLPVRLTQGCLICHGDPEQSTTLWGRNDGKDPTGGTIENWKAGEIHGAFEVIQSLDGADAVLRARMLKAALFVLAGFFISGMVFFFVARSITRPITQGVKFAKRMATGDLSHNFEISQKDEVGALANAMNEMTANLRTMFLDVIKNADRLTISSTNLKDVADVMSRESEETSNLANGVAAAAEEMSSNMNTVAAAVEETSTNVSMVAAAAEEMSATISEIAAKSKKSRKITNDAVSRAEKTSMKMASLDEAANQIGHVTGTISEISEQTNLLALNATIEAARAGEAGKGFAVVANEIKALANQTSEATNEIRSKIDHMQTSTRESIDDIREITNVINNVNEIVSSITAAVEEQSTATREIAENVSQASMGIADVTENVAQTSQVAGDVARDIAVVSGSAGEISTRSSQVRESSSELSGLANQLNAMVQRFTLK</sequence>
<comment type="subcellular location">
    <subcellularLocation>
        <location evidence="1">Cell inner membrane</location>
        <topology evidence="1">Multi-pass membrane protein</topology>
    </subcellularLocation>
</comment>
<feature type="transmembrane region" description="Helical" evidence="6">
    <location>
        <begin position="13"/>
        <end position="33"/>
    </location>
</feature>
<dbReference type="Pfam" id="PF11845">
    <property type="entry name" value="Tll0287-like"/>
    <property type="match status" value="1"/>
</dbReference>
<feature type="domain" description="T-SNARE coiled-coil homology" evidence="8">
    <location>
        <begin position="481"/>
        <end position="543"/>
    </location>
</feature>
<keyword evidence="6" id="KW-0472">Membrane</keyword>
<dbReference type="SUPFAM" id="SSF58104">
    <property type="entry name" value="Methyl-accepting chemotaxis protein (MCP) signaling domain"/>
    <property type="match status" value="1"/>
</dbReference>
<dbReference type="AlphaFoldDB" id="C0QKF6"/>
<dbReference type="Pfam" id="PF00672">
    <property type="entry name" value="HAMP"/>
    <property type="match status" value="1"/>
</dbReference>
<dbReference type="HOGENOM" id="CLU_000445_107_27_7"/>
<dbReference type="STRING" id="177437.HRM2_09140"/>
<reference evidence="10 11" key="1">
    <citation type="journal article" date="2009" name="Environ. Microbiol.">
        <title>Genome sequence of Desulfobacterium autotrophicum HRM2, a marine sulfate reducer oxidizing organic carbon completely to carbon dioxide.</title>
        <authorList>
            <person name="Strittmatter A.W."/>
            <person name="Liesegang H."/>
            <person name="Rabus R."/>
            <person name="Decker I."/>
            <person name="Amann J."/>
            <person name="Andres S."/>
            <person name="Henne A."/>
            <person name="Fricke W.F."/>
            <person name="Martinez-Arias R."/>
            <person name="Bartels D."/>
            <person name="Goesmann A."/>
            <person name="Krause L."/>
            <person name="Puehler A."/>
            <person name="Klenk H.P."/>
            <person name="Richter M."/>
            <person name="Schuler M."/>
            <person name="Gloeckner F.O."/>
            <person name="Meyerdierks A."/>
            <person name="Gottschalk G."/>
            <person name="Amann R."/>
        </authorList>
    </citation>
    <scope>NUCLEOTIDE SEQUENCE [LARGE SCALE GENOMIC DNA]</scope>
    <source>
        <strain evidence="11">ATCC 43914 / DSM 3382 / HRM2</strain>
    </source>
</reference>
<evidence type="ECO:0000259" key="7">
    <source>
        <dbReference type="PROSITE" id="PS50111"/>
    </source>
</evidence>
<accession>C0QKF6</accession>
<dbReference type="PANTHER" id="PTHR32089">
    <property type="entry name" value="METHYL-ACCEPTING CHEMOTAXIS PROTEIN MCPB"/>
    <property type="match status" value="1"/>
</dbReference>
<dbReference type="EMBL" id="CP001087">
    <property type="protein sequence ID" value="ACN14027.1"/>
    <property type="molecule type" value="Genomic_DNA"/>
</dbReference>
<dbReference type="Proteomes" id="UP000000442">
    <property type="component" value="Chromosome"/>
</dbReference>
<evidence type="ECO:0000256" key="1">
    <source>
        <dbReference type="ARBA" id="ARBA00004429"/>
    </source>
</evidence>
<evidence type="ECO:0000256" key="3">
    <source>
        <dbReference type="ARBA" id="ARBA00023224"/>
    </source>
</evidence>
<keyword evidence="3 5" id="KW-0807">Transducer</keyword>
<keyword evidence="2" id="KW-0997">Cell inner membrane</keyword>
<dbReference type="SMART" id="SM00304">
    <property type="entry name" value="HAMP"/>
    <property type="match status" value="1"/>
</dbReference>
<evidence type="ECO:0000313" key="11">
    <source>
        <dbReference type="Proteomes" id="UP000000442"/>
    </source>
</evidence>
<dbReference type="GO" id="GO:0007165">
    <property type="term" value="P:signal transduction"/>
    <property type="evidence" value="ECO:0007669"/>
    <property type="project" value="UniProtKB-KW"/>
</dbReference>
<proteinExistence type="inferred from homology"/>
<dbReference type="InterPro" id="IPR000727">
    <property type="entry name" value="T_SNARE_dom"/>
</dbReference>
<dbReference type="OrthoDB" id="9789976at2"/>
<dbReference type="Gene3D" id="1.10.287.950">
    <property type="entry name" value="Methyl-accepting chemotaxis protein"/>
    <property type="match status" value="1"/>
</dbReference>
<evidence type="ECO:0000256" key="5">
    <source>
        <dbReference type="PROSITE-ProRule" id="PRU00284"/>
    </source>
</evidence>
<evidence type="ECO:0000259" key="9">
    <source>
        <dbReference type="PROSITE" id="PS50885"/>
    </source>
</evidence>
<dbReference type="InterPro" id="IPR004089">
    <property type="entry name" value="MCPsignal_dom"/>
</dbReference>
<dbReference type="PROSITE" id="PS50111">
    <property type="entry name" value="CHEMOTAXIS_TRANSDUC_2"/>
    <property type="match status" value="1"/>
</dbReference>
<dbReference type="CDD" id="cd11386">
    <property type="entry name" value="MCP_signal"/>
    <property type="match status" value="1"/>
</dbReference>
<evidence type="ECO:0000256" key="2">
    <source>
        <dbReference type="ARBA" id="ARBA00022519"/>
    </source>
</evidence>
<dbReference type="Pfam" id="PF00015">
    <property type="entry name" value="MCPsignal"/>
    <property type="match status" value="1"/>
</dbReference>
<dbReference type="SMART" id="SM00283">
    <property type="entry name" value="MA"/>
    <property type="match status" value="1"/>
</dbReference>